<dbReference type="Pfam" id="PF00225">
    <property type="entry name" value="Kinesin"/>
    <property type="match status" value="1"/>
</dbReference>
<feature type="compositionally biased region" description="Acidic residues" evidence="5">
    <location>
        <begin position="2075"/>
        <end position="2089"/>
    </location>
</feature>
<gene>
    <name evidence="7" type="ORF">EGYM00392_LOCUS15010</name>
</gene>
<dbReference type="GO" id="GO:0005524">
    <property type="term" value="F:ATP binding"/>
    <property type="evidence" value="ECO:0007669"/>
    <property type="project" value="UniProtKB-KW"/>
</dbReference>
<evidence type="ECO:0000313" key="7">
    <source>
        <dbReference type="EMBL" id="CAD9003926.1"/>
    </source>
</evidence>
<feature type="region of interest" description="Disordered" evidence="5">
    <location>
        <begin position="670"/>
        <end position="691"/>
    </location>
</feature>
<dbReference type="InterPro" id="IPR027417">
    <property type="entry name" value="P-loop_NTPase"/>
</dbReference>
<feature type="compositionally biased region" description="Basic and acidic residues" evidence="5">
    <location>
        <begin position="675"/>
        <end position="691"/>
    </location>
</feature>
<feature type="compositionally biased region" description="Low complexity" evidence="5">
    <location>
        <begin position="1988"/>
        <end position="2008"/>
    </location>
</feature>
<dbReference type="PANTHER" id="PTHR47117">
    <property type="entry name" value="STAR-RELATED LIPID TRANSFER PROTEIN 9"/>
    <property type="match status" value="1"/>
</dbReference>
<dbReference type="EMBL" id="HBGA01041164">
    <property type="protein sequence ID" value="CAD9003926.1"/>
    <property type="molecule type" value="Transcribed_RNA"/>
</dbReference>
<feature type="coiled-coil region" evidence="4">
    <location>
        <begin position="1029"/>
        <end position="1091"/>
    </location>
</feature>
<feature type="compositionally biased region" description="Polar residues" evidence="5">
    <location>
        <begin position="2029"/>
        <end position="2046"/>
    </location>
</feature>
<keyword evidence="2" id="KW-0067">ATP-binding</keyword>
<dbReference type="Gene3D" id="3.40.850.10">
    <property type="entry name" value="Kinesin motor domain"/>
    <property type="match status" value="1"/>
</dbReference>
<dbReference type="SMART" id="SM00129">
    <property type="entry name" value="KISc"/>
    <property type="match status" value="1"/>
</dbReference>
<dbReference type="PANTHER" id="PTHR47117:SF5">
    <property type="entry name" value="KINESIN-LIKE PROTEIN KIF14"/>
    <property type="match status" value="1"/>
</dbReference>
<feature type="compositionally biased region" description="Basic and acidic residues" evidence="5">
    <location>
        <begin position="308"/>
        <end position="328"/>
    </location>
</feature>
<dbReference type="GO" id="GO:0008017">
    <property type="term" value="F:microtubule binding"/>
    <property type="evidence" value="ECO:0007669"/>
    <property type="project" value="InterPro"/>
</dbReference>
<sequence>MSLTRLQLISSTNTRTRNSKIHLVDLAGSERVAMSGVVGQQFKEATSINKSLSTLGRVIDILLENAQLKSKNARPGLPPYRDSLLTWILSESIGGNSRTFMIAAISPSRLNYEETLSTLRYSSRARQVINIATINEDSSGKMVADLKSQIDKLQAAANAEAAKWKAREEEHLQKIAELTAAKGRASPVMAPGTTARAAALQEQQMQELKTKYEAERRKWAKEKEVLQEQIEMLGKQKFRFERETEALKNQVQDLQRQQSNWLSGSTELDVVSKVRDKLQAKVDELSAQLSQLQLSPMRPAPPSPQPADRGEERRLREDLAIKEDELRRLRSRLTTQQSDGREKEERKRELEEAQRSECKLKEALAVKEDEVRRLQVQMADLAAQAKALKAGQGMREGAEVRERQAQERLASKEGEIRRLQEELYKQQAACGRADDSVKRERQLKELLALKETEVMRLQLRVEKVTKQQAAATAASNKAEEAVRRERHLKEVLAAKEDDILRLQARVQSLMKQQTVLNGSNSAAHQQVALMQMEHQEAMKLLQRKLTERETAYERVAQQLKEKEAAELRFQALKEDNDQLLRQLQDLQRNLKTAEDKKADSGLRVQHALEHRDAALARLEQMRNSSAQHLVTVTELREQNKALEEQLQSRVAELKNSQDSERTQLLSQYRALQGRSESERKQSSAKQEELSRQIKQLEAEKAGLEAKIRKIGSDTDRFNSDCERLQKELDDSRRENHRLEDERHAVALQLAALKRDCQQYESRNVDLESSILHTQAELNGKISTLVRDKKLLQDEVNELKKLAVEKQQWTDQKEQYKDKVDRIEADSKRQYEERNKLTKKIHALNEEFDAIRDESEKRLIERDMLQKQLDTCRQRLASNNDTVAELHQKLAHAEQTQMRNEALQKEVLALQSGLKQLSKAKEECAAEIERLGAQLSEHLAERLQMEKSFNKLRSECRIQELEKEKVTRDLDRLERELAASTAEKQRWDQERAGLKKEVTELRALRYELEADRGEAQDALSRMQVQMDGKVESLKAQNQSLTKELGDLQMAQQAWGAERQDLQRQVDDREKANLRLERDLQAAEQKLDQDMVKQSAATRSLERQLSNTTAQNADLLGRQEVLEKQFSETQLRLQETTAQKDEAEKKWKAAKVEMSKLNQETEGLLSEHRQSLVEISSLQKKNSLLQQQEEAMARHVQEQAEELAGHLATIQDQDQRLLMLSHAQEHFQEAQALLKCLRVEVEQTKDHCATLRVQNSSLQKQVENHNLNAGDAARAQQQLADQCQRLEMDNCSQRRQLEALEAEKGDLEAQARNASAAQFDSQQQVLQLRTEKAKVAQQLDELVRARDRLEKSLQQAKEETLALTAQVQSLTQQLSDAESLVQKTAQEVLALQEEVTSLQVGRQAAETERLGLEAQVRGLKAEAAGLNRELDGLQRENLQLLSEASGMEMLRQTHDQTVQRLQALETAVAEGDGWRHKCLQLEEQERRQEAEVSRLLQEKSGLVKELWGMRERINGLEAEQGRWADTEKKARQERKEWGLEKEQLLSQIKDGIHLNSELEERLQAAHQKAASLVSRAKQATQEQMERDEATATIDSLRQEKVEWLQREIELQGEREEWARKCHRLESDREAVWEDLKRVQADNESLRAQQDRLKVRMAELRETIGASGPESRVQDRYVELQSEHRKDVAQIQQLTSAHHQLHRELEELQFQQDKVAARHAEAVERAESEKKVLKGQVDVLQEELALAVSKLDTIASDLGASRSHEQQERRLLEAEMRTTYEQKMLDLERASSLRILKLEQDLEAVQQEAQQVQARAAQREQAHEQQLEQQLRTEQQLRMLQQQVAKSTDTKQELEAEIQRLNKQLAVVEEAYAAMDKERHQEITQKHAEALAKRSAKVAKAKREAQMLEQANRIMMKGLLDKAMENSDALLNIGNLEDFLQVVVEEVEEKEKLDQDEEEDAMSDVVASSRTEWDDAEDEEDGLAYHVRGHLSPGSGSDSGSGSDLDLDLGPFPSTVHSSRPSGRNPYRSRGAHSSRSPSPEDSVNSVNWRGTRSQTPSPRRPSTRRSARHYPIMDEHDSSDDGSEDEYPPNR</sequence>
<dbReference type="InterPro" id="IPR019821">
    <property type="entry name" value="Kinesin_motor_CS"/>
</dbReference>
<feature type="region of interest" description="Disordered" evidence="5">
    <location>
        <begin position="291"/>
        <end position="354"/>
    </location>
</feature>
<feature type="coiled-coil region" evidence="4">
    <location>
        <begin position="1688"/>
        <end position="1740"/>
    </location>
</feature>
<organism evidence="7">
    <name type="scientific">Eutreptiella gymnastica</name>
    <dbReference type="NCBI Taxonomy" id="73025"/>
    <lineage>
        <taxon>Eukaryota</taxon>
        <taxon>Discoba</taxon>
        <taxon>Euglenozoa</taxon>
        <taxon>Euglenida</taxon>
        <taxon>Spirocuta</taxon>
        <taxon>Euglenophyceae</taxon>
        <taxon>Eutreptiales</taxon>
        <taxon>Eutreptiaceae</taxon>
        <taxon>Eutreptiella</taxon>
    </lineage>
</organism>
<feature type="coiled-coil region" evidence="4">
    <location>
        <begin position="1633"/>
        <end position="1660"/>
    </location>
</feature>
<evidence type="ECO:0000256" key="2">
    <source>
        <dbReference type="ARBA" id="ARBA00022840"/>
    </source>
</evidence>
<dbReference type="InterPro" id="IPR001752">
    <property type="entry name" value="Kinesin_motor_dom"/>
</dbReference>
<accession>A0A7S1I885</accession>
<feature type="coiled-coil region" evidence="4">
    <location>
        <begin position="1124"/>
        <end position="1196"/>
    </location>
</feature>
<keyword evidence="4" id="KW-0175">Coiled coil</keyword>
<comment type="caution">
    <text evidence="3">Lacks conserved residue(s) required for the propagation of feature annotation.</text>
</comment>
<dbReference type="PRINTS" id="PR00380">
    <property type="entry name" value="KINESINHEAVY"/>
</dbReference>
<feature type="region of interest" description="Disordered" evidence="5">
    <location>
        <begin position="1947"/>
        <end position="2089"/>
    </location>
</feature>
<dbReference type="GO" id="GO:0003777">
    <property type="term" value="F:microtubule motor activity"/>
    <property type="evidence" value="ECO:0007669"/>
    <property type="project" value="InterPro"/>
</dbReference>
<dbReference type="PROSITE" id="PS00411">
    <property type="entry name" value="KINESIN_MOTOR_1"/>
    <property type="match status" value="1"/>
</dbReference>
<feature type="coiled-coil region" evidence="4">
    <location>
        <begin position="1295"/>
        <end position="1496"/>
    </location>
</feature>
<dbReference type="SUPFAM" id="SSF52540">
    <property type="entry name" value="P-loop containing nucleoside triphosphate hydrolases"/>
    <property type="match status" value="1"/>
</dbReference>
<dbReference type="PROSITE" id="PS50067">
    <property type="entry name" value="KINESIN_MOTOR_2"/>
    <property type="match status" value="1"/>
</dbReference>
<comment type="similarity">
    <text evidence="3">Belongs to the TRAFAC class myosin-kinesin ATPase superfamily. Kinesin family.</text>
</comment>
<proteinExistence type="inferred from homology"/>
<dbReference type="InterPro" id="IPR036961">
    <property type="entry name" value="Kinesin_motor_dom_sf"/>
</dbReference>
<evidence type="ECO:0000259" key="6">
    <source>
        <dbReference type="PROSITE" id="PS50067"/>
    </source>
</evidence>
<keyword evidence="1" id="KW-0547">Nucleotide-binding</keyword>
<feature type="compositionally biased region" description="Basic and acidic residues" evidence="5">
    <location>
        <begin position="339"/>
        <end position="354"/>
    </location>
</feature>
<name>A0A7S1I885_9EUGL</name>
<dbReference type="GO" id="GO:0007018">
    <property type="term" value="P:microtubule-based movement"/>
    <property type="evidence" value="ECO:0007669"/>
    <property type="project" value="InterPro"/>
</dbReference>
<feature type="domain" description="Kinesin motor" evidence="6">
    <location>
        <begin position="1"/>
        <end position="128"/>
    </location>
</feature>
<reference evidence="7" key="1">
    <citation type="submission" date="2021-01" db="EMBL/GenBank/DDBJ databases">
        <authorList>
            <person name="Corre E."/>
            <person name="Pelletier E."/>
            <person name="Niang G."/>
            <person name="Scheremetjew M."/>
            <person name="Finn R."/>
            <person name="Kale V."/>
            <person name="Holt S."/>
            <person name="Cochrane G."/>
            <person name="Meng A."/>
            <person name="Brown T."/>
            <person name="Cohen L."/>
        </authorList>
    </citation>
    <scope>NUCLEOTIDE SEQUENCE</scope>
    <source>
        <strain evidence="7">NIES-381</strain>
    </source>
</reference>
<evidence type="ECO:0000256" key="4">
    <source>
        <dbReference type="SAM" id="Coils"/>
    </source>
</evidence>
<feature type="coiled-coil region" evidence="4">
    <location>
        <begin position="1553"/>
        <end position="1604"/>
    </location>
</feature>
<evidence type="ECO:0000256" key="1">
    <source>
        <dbReference type="ARBA" id="ARBA00022741"/>
    </source>
</evidence>
<dbReference type="Gene3D" id="1.10.287.1490">
    <property type="match status" value="1"/>
</dbReference>
<feature type="coiled-coil region" evidence="4">
    <location>
        <begin position="1225"/>
        <end position="1266"/>
    </location>
</feature>
<feature type="coiled-coil region" evidence="4">
    <location>
        <begin position="885"/>
        <end position="1003"/>
    </location>
</feature>
<evidence type="ECO:0000256" key="3">
    <source>
        <dbReference type="PROSITE-ProRule" id="PRU00283"/>
    </source>
</evidence>
<evidence type="ECO:0000256" key="5">
    <source>
        <dbReference type="SAM" id="MobiDB-lite"/>
    </source>
</evidence>
<feature type="coiled-coil region" evidence="4">
    <location>
        <begin position="1792"/>
        <end position="1908"/>
    </location>
</feature>
<protein>
    <recommendedName>
        <fullName evidence="6">Kinesin motor domain-containing protein</fullName>
    </recommendedName>
</protein>
<dbReference type="Gene3D" id="6.10.250.3110">
    <property type="match status" value="1"/>
</dbReference>